<keyword evidence="3" id="KW-1003">Cell membrane</keyword>
<dbReference type="PANTHER" id="PTHR34183:SF1">
    <property type="entry name" value="ENDOLYTIC PEPTIDOGLYCAN TRANSGLYCOSYLASE RLPA"/>
    <property type="match status" value="1"/>
</dbReference>
<evidence type="ECO:0000256" key="4">
    <source>
        <dbReference type="RuleBase" id="RU003495"/>
    </source>
</evidence>
<keyword evidence="5" id="KW-0732">Signal</keyword>
<proteinExistence type="inferred from homology"/>
<dbReference type="RefSeq" id="WP_136353812.1">
    <property type="nucleotide sequence ID" value="NZ_SSNY01000001.1"/>
</dbReference>
<gene>
    <name evidence="3" type="primary">rlpA</name>
    <name evidence="7" type="ORF">E6C48_02975</name>
</gene>
<keyword evidence="1 3" id="KW-0456">Lyase</keyword>
<comment type="similarity">
    <text evidence="3 4">Belongs to the RlpA family.</text>
</comment>
<dbReference type="NCBIfam" id="TIGR00413">
    <property type="entry name" value="rlpA"/>
    <property type="match status" value="1"/>
</dbReference>
<dbReference type="InterPro" id="IPR034718">
    <property type="entry name" value="RlpA"/>
</dbReference>
<dbReference type="InterPro" id="IPR012997">
    <property type="entry name" value="RplA"/>
</dbReference>
<dbReference type="Proteomes" id="UP000306441">
    <property type="component" value="Unassembled WGS sequence"/>
</dbReference>
<keyword evidence="8" id="KW-1185">Reference proteome</keyword>
<sequence length="405" mass="43260">MQTKARKPLRRASTYLVLAAAAGMLAACATPEPKAMVHKKRSKEYFSETDYGVKASPYVGNRKLVGRDQLGKPYQVRGKWYYPKEDKKYAKVGTASWYGDAFHGRLTANGEVYNVADITAAHPTMPLPSYARVTNLGNGSSVIVRVNDRGPFHDGRLIDLSKRAADMLGYSNVGTAKVKVEYVGRAPLAAHDEQYLVASYHPGNRAPDPSVGLPTGVMIAMNGSSPSQPVNAAAVPFPGQLRDSAPVPTMQPVMTADAQLSGFPSLPDFGPIVPSRPDAEMPSQIPFSVASLSYADERVNQAAQAFAALDSGMTSSDVEQAWKRLNPGAGASADYIAAGSYRNADEARSVAARLGAYGKVEVERTTLDGDDWYSVNLYPNGQGSLDDMLSAAWSHGAPDALAVRG</sequence>
<keyword evidence="3" id="KW-0472">Membrane</keyword>
<dbReference type="CDD" id="cd22268">
    <property type="entry name" value="DPBB_RlpA-like"/>
    <property type="match status" value="1"/>
</dbReference>
<feature type="domain" description="RlpA-like protein double-psi beta-barrel" evidence="6">
    <location>
        <begin position="92"/>
        <end position="180"/>
    </location>
</feature>
<dbReference type="Pfam" id="PF03330">
    <property type="entry name" value="DPBB_1"/>
    <property type="match status" value="1"/>
</dbReference>
<dbReference type="HAMAP" id="MF_02071">
    <property type="entry name" value="RlpA"/>
    <property type="match status" value="1"/>
</dbReference>
<dbReference type="InterPro" id="IPR009009">
    <property type="entry name" value="RlpA-like_DPBB"/>
</dbReference>
<keyword evidence="3" id="KW-0449">Lipoprotein</keyword>
<keyword evidence="3" id="KW-0564">Palmitate</keyword>
<evidence type="ECO:0000313" key="7">
    <source>
        <dbReference type="EMBL" id="THF60027.1"/>
    </source>
</evidence>
<dbReference type="EMBL" id="SSNY01000001">
    <property type="protein sequence ID" value="THF60027.1"/>
    <property type="molecule type" value="Genomic_DNA"/>
</dbReference>
<feature type="signal peptide" evidence="5">
    <location>
        <begin position="1"/>
        <end position="29"/>
    </location>
</feature>
<evidence type="ECO:0000256" key="2">
    <source>
        <dbReference type="ARBA" id="ARBA00023316"/>
    </source>
</evidence>
<accession>A0ABY2QCM9</accession>
<reference evidence="7 8" key="1">
    <citation type="submission" date="2019-04" db="EMBL/GenBank/DDBJ databases">
        <title>Mesorhizobium composti sp. nov., isolated from compost.</title>
        <authorList>
            <person name="Lin S.-Y."/>
            <person name="Hameed A."/>
            <person name="Hsieh Y.-T."/>
            <person name="Young C.-C."/>
        </authorList>
    </citation>
    <scope>NUCLEOTIDE SEQUENCE [LARGE SCALE GENOMIC DNA]</scope>
    <source>
        <strain evidence="7 8">CC-YTH430</strain>
    </source>
</reference>
<evidence type="ECO:0000313" key="8">
    <source>
        <dbReference type="Proteomes" id="UP000306441"/>
    </source>
</evidence>
<organism evidence="7 8">
    <name type="scientific">Ollibium composti</name>
    <dbReference type="NCBI Taxonomy" id="2675109"/>
    <lineage>
        <taxon>Bacteria</taxon>
        <taxon>Pseudomonadati</taxon>
        <taxon>Pseudomonadota</taxon>
        <taxon>Alphaproteobacteria</taxon>
        <taxon>Hyphomicrobiales</taxon>
        <taxon>Phyllobacteriaceae</taxon>
        <taxon>Ollibium</taxon>
    </lineage>
</organism>
<evidence type="ECO:0000256" key="1">
    <source>
        <dbReference type="ARBA" id="ARBA00023239"/>
    </source>
</evidence>
<name>A0ABY2QCM9_9HYPH</name>
<dbReference type="InterPro" id="IPR036908">
    <property type="entry name" value="RlpA-like_sf"/>
</dbReference>
<dbReference type="EC" id="4.2.2.-" evidence="3"/>
<dbReference type="PROSITE" id="PS51257">
    <property type="entry name" value="PROKAR_LIPOPROTEIN"/>
    <property type="match status" value="1"/>
</dbReference>
<comment type="caution">
    <text evidence="7">The sequence shown here is derived from an EMBL/GenBank/DDBJ whole genome shotgun (WGS) entry which is preliminary data.</text>
</comment>
<protein>
    <recommendedName>
        <fullName evidence="3">Endolytic peptidoglycan transglycosylase RlpA</fullName>
        <ecNumber evidence="3">4.2.2.-</ecNumber>
    </recommendedName>
</protein>
<dbReference type="SUPFAM" id="SSF50685">
    <property type="entry name" value="Barwin-like endoglucanases"/>
    <property type="match status" value="1"/>
</dbReference>
<dbReference type="Gene3D" id="2.40.40.10">
    <property type="entry name" value="RlpA-like domain"/>
    <property type="match status" value="1"/>
</dbReference>
<dbReference type="PANTHER" id="PTHR34183">
    <property type="entry name" value="ENDOLYTIC PEPTIDOGLYCAN TRANSGLYCOSYLASE RLPA"/>
    <property type="match status" value="1"/>
</dbReference>
<comment type="function">
    <text evidence="3">Lytic transglycosylase with a strong preference for naked glycan strands that lack stem peptides.</text>
</comment>
<evidence type="ECO:0000259" key="6">
    <source>
        <dbReference type="Pfam" id="PF03330"/>
    </source>
</evidence>
<keyword evidence="2 3" id="KW-0961">Cell wall biogenesis/degradation</keyword>
<feature type="chain" id="PRO_5045227792" description="Endolytic peptidoglycan transglycosylase RlpA" evidence="5">
    <location>
        <begin position="30"/>
        <end position="405"/>
    </location>
</feature>
<comment type="subcellular location">
    <subcellularLocation>
        <location evidence="3">Cell membrane</location>
        <topology evidence="3">Lipid-anchor</topology>
    </subcellularLocation>
</comment>
<evidence type="ECO:0000256" key="3">
    <source>
        <dbReference type="HAMAP-Rule" id="MF_02071"/>
    </source>
</evidence>
<evidence type="ECO:0000256" key="5">
    <source>
        <dbReference type="SAM" id="SignalP"/>
    </source>
</evidence>